<evidence type="ECO:0000313" key="1">
    <source>
        <dbReference type="EMBL" id="QDU44566.1"/>
    </source>
</evidence>
<dbReference type="KEGG" id="sdyn:Mal52_30500"/>
<dbReference type="Proteomes" id="UP000319383">
    <property type="component" value="Chromosome"/>
</dbReference>
<dbReference type="AlphaFoldDB" id="A0A517ZQ00"/>
<evidence type="ECO:0000313" key="2">
    <source>
        <dbReference type="Proteomes" id="UP000319383"/>
    </source>
</evidence>
<keyword evidence="2" id="KW-1185">Reference proteome</keyword>
<dbReference type="EMBL" id="CP036276">
    <property type="protein sequence ID" value="QDU44566.1"/>
    <property type="molecule type" value="Genomic_DNA"/>
</dbReference>
<proteinExistence type="predicted"/>
<name>A0A517ZQ00_9PLAN</name>
<protein>
    <submittedName>
        <fullName evidence="1">Uncharacterized protein</fullName>
    </submittedName>
</protein>
<organism evidence="1 2">
    <name type="scientific">Symmachiella dynata</name>
    <dbReference type="NCBI Taxonomy" id="2527995"/>
    <lineage>
        <taxon>Bacteria</taxon>
        <taxon>Pseudomonadati</taxon>
        <taxon>Planctomycetota</taxon>
        <taxon>Planctomycetia</taxon>
        <taxon>Planctomycetales</taxon>
        <taxon>Planctomycetaceae</taxon>
        <taxon>Symmachiella</taxon>
    </lineage>
</organism>
<gene>
    <name evidence="1" type="ORF">Mal52_30500</name>
</gene>
<sequence length="104" mass="12074">MRQAKELIFDSTIYYLDAIHRTAQLTAVLPSSRDQPNWLMCRKCGHHLGCLSNSRGIIFGQFDQKDYELSDLVCATVIQTKRVELICGNCGQLFIWHRTDEKRR</sequence>
<accession>A0A517ZQ00</accession>
<reference evidence="1 2" key="1">
    <citation type="submission" date="2019-02" db="EMBL/GenBank/DDBJ databases">
        <title>Deep-cultivation of Planctomycetes and their phenomic and genomic characterization uncovers novel biology.</title>
        <authorList>
            <person name="Wiegand S."/>
            <person name="Jogler M."/>
            <person name="Boedeker C."/>
            <person name="Pinto D."/>
            <person name="Vollmers J."/>
            <person name="Rivas-Marin E."/>
            <person name="Kohn T."/>
            <person name="Peeters S.H."/>
            <person name="Heuer A."/>
            <person name="Rast P."/>
            <person name="Oberbeckmann S."/>
            <person name="Bunk B."/>
            <person name="Jeske O."/>
            <person name="Meyerdierks A."/>
            <person name="Storesund J.E."/>
            <person name="Kallscheuer N."/>
            <person name="Luecker S."/>
            <person name="Lage O.M."/>
            <person name="Pohl T."/>
            <person name="Merkel B.J."/>
            <person name="Hornburger P."/>
            <person name="Mueller R.-W."/>
            <person name="Bruemmer F."/>
            <person name="Labrenz M."/>
            <person name="Spormann A.M."/>
            <person name="Op den Camp H."/>
            <person name="Overmann J."/>
            <person name="Amann R."/>
            <person name="Jetten M.S.M."/>
            <person name="Mascher T."/>
            <person name="Medema M.H."/>
            <person name="Devos D.P."/>
            <person name="Kaster A.-K."/>
            <person name="Ovreas L."/>
            <person name="Rohde M."/>
            <person name="Galperin M.Y."/>
            <person name="Jogler C."/>
        </authorList>
    </citation>
    <scope>NUCLEOTIDE SEQUENCE [LARGE SCALE GENOMIC DNA]</scope>
    <source>
        <strain evidence="1 2">Mal52</strain>
    </source>
</reference>